<evidence type="ECO:0000313" key="2">
    <source>
        <dbReference type="Proteomes" id="UP000184749"/>
    </source>
</evidence>
<name>A0A1L5NXQ9_9HYPH</name>
<gene>
    <name evidence="1" type="ORF">IE4872_PD02168</name>
</gene>
<evidence type="ECO:0000313" key="1">
    <source>
        <dbReference type="EMBL" id="APO72680.1"/>
    </source>
</evidence>
<accession>A0A1L5NXQ9</accession>
<dbReference type="Proteomes" id="UP000184749">
    <property type="component" value="Plasmid pRgalIE4872d"/>
</dbReference>
<sequence>MATSLCFTFSTYNVVTILPLASCHSSSRLRPRTNCRYLTDRDNFATASYPAEFAERLKANNILYDRDEHGEFSSSAVLPTVKVCSSRLSKGAAIGDRV</sequence>
<organism evidence="1 2">
    <name type="scientific">Rhizobium gallicum</name>
    <dbReference type="NCBI Taxonomy" id="56730"/>
    <lineage>
        <taxon>Bacteria</taxon>
        <taxon>Pseudomonadati</taxon>
        <taxon>Pseudomonadota</taxon>
        <taxon>Alphaproteobacteria</taxon>
        <taxon>Hyphomicrobiales</taxon>
        <taxon>Rhizobiaceae</taxon>
        <taxon>Rhizobium/Agrobacterium group</taxon>
        <taxon>Rhizobium</taxon>
    </lineage>
</organism>
<keyword evidence="1" id="KW-0614">Plasmid</keyword>
<dbReference type="AlphaFoldDB" id="A0A1L5NXQ9"/>
<protein>
    <submittedName>
        <fullName evidence="1">Uncharacterized protein</fullName>
    </submittedName>
</protein>
<dbReference type="EMBL" id="CP017105">
    <property type="protein sequence ID" value="APO72680.1"/>
    <property type="molecule type" value="Genomic_DNA"/>
</dbReference>
<reference evidence="1 2" key="1">
    <citation type="submission" date="2016-09" db="EMBL/GenBank/DDBJ databases">
        <title>The complete genome sequences of Rhizobium gallicum, symbiovars gallicum and phaseoli, symbionts associated to common bean (Phaseolus vulgaris).</title>
        <authorList>
            <person name="Bustos P."/>
            <person name="Santamaria R.I."/>
            <person name="Perez-Carrascal O.M."/>
            <person name="Juarez S."/>
            <person name="Lozano L."/>
            <person name="Martinez-Flores I."/>
            <person name="Martinez-Romero E."/>
            <person name="Cevallos M."/>
            <person name="Romero D."/>
            <person name="Davila G."/>
            <person name="Gonzalez V."/>
        </authorList>
    </citation>
    <scope>NUCLEOTIDE SEQUENCE [LARGE SCALE GENOMIC DNA]</scope>
    <source>
        <strain evidence="1 2">IE4872</strain>
        <plasmid evidence="2">prgalie4872d</plasmid>
    </source>
</reference>
<proteinExistence type="predicted"/>
<geneLocation type="plasmid" evidence="2">
    <name>prgalie4872d</name>
</geneLocation>